<proteinExistence type="predicted"/>
<dbReference type="Proteomes" id="UP001185792">
    <property type="component" value="Unassembled WGS sequence"/>
</dbReference>
<name>A0ABU4EZC4_WILMA</name>
<accession>A0ABU4EZC4</accession>
<evidence type="ECO:0000313" key="1">
    <source>
        <dbReference type="EMBL" id="MDV7136614.1"/>
    </source>
</evidence>
<reference evidence="1 2" key="1">
    <citation type="submission" date="2023-10" db="EMBL/GenBank/DDBJ databases">
        <title>Development of a sustainable strategy for remediation of hydrocarbon-contaminated territories based on the waste exchange concept.</title>
        <authorList>
            <person name="Krivoruchko A."/>
        </authorList>
    </citation>
    <scope>NUCLEOTIDE SEQUENCE [LARGE SCALE GENOMIC DNA]</scope>
    <source>
        <strain evidence="1 2">IEGM 1236</strain>
    </source>
</reference>
<sequence>MTVAVSMRAELRDAVVGDCPTWLKSAFADMYPDDTVMWPSVDAPTVLAAEDEWDWITEHLVVVAGAVDHTLTMLPKVPAGGWIMCRYSTGSDHFLVSTTPPSATALGLGSVVLFSRPAACDALAPKDVVA</sequence>
<organism evidence="1 2">
    <name type="scientific">Williamsia marianensis</name>
    <dbReference type="NCBI Taxonomy" id="85044"/>
    <lineage>
        <taxon>Bacteria</taxon>
        <taxon>Bacillati</taxon>
        <taxon>Actinomycetota</taxon>
        <taxon>Actinomycetes</taxon>
        <taxon>Mycobacteriales</taxon>
        <taxon>Nocardiaceae</taxon>
        <taxon>Williamsia</taxon>
    </lineage>
</organism>
<dbReference type="RefSeq" id="WP_317714598.1">
    <property type="nucleotide sequence ID" value="NZ_JAWLUM010000004.1"/>
</dbReference>
<keyword evidence="2" id="KW-1185">Reference proteome</keyword>
<protein>
    <submittedName>
        <fullName evidence="1">Uncharacterized protein</fullName>
    </submittedName>
</protein>
<evidence type="ECO:0000313" key="2">
    <source>
        <dbReference type="Proteomes" id="UP001185792"/>
    </source>
</evidence>
<dbReference type="EMBL" id="JAWLUM010000004">
    <property type="protein sequence ID" value="MDV7136614.1"/>
    <property type="molecule type" value="Genomic_DNA"/>
</dbReference>
<gene>
    <name evidence="1" type="ORF">R4198_23210</name>
</gene>
<comment type="caution">
    <text evidence="1">The sequence shown here is derived from an EMBL/GenBank/DDBJ whole genome shotgun (WGS) entry which is preliminary data.</text>
</comment>